<dbReference type="InterPro" id="IPR023885">
    <property type="entry name" value="4Fe4S-binding_SPASM_dom"/>
</dbReference>
<sequence>MGTVNEKLESYGLKKVLNYLDSNPEENVPKLIGWLKKFDRDGLYQSAYEMVDGFIKDPENNWNRLILSLYSDIDESVRRKTFENFLINSAILGSQKKNKLVEKYDCNIPWAILMDPTSACNLHCIGCWAAEYGNRLNLSFDTLDDIVRQGKELGTYMYIFSGGEPLVRKDDIIRLCEKHNDCEFLAFTNGTLIDEQFADEMLRVKNFVPAISIEGFEKETDFRRGEGTYQAVIRAMKLLKGKRLPFGASLCYTRQNAETIGSEEYFDHLIELGCKFAWLFTYMPVGVDAKPELMATADQRKFMYDQVRKFRGTKPLFTLDFWNDGEFVNGCIAGGRQYLHINANGDIEPCAFIHYADSNIHEKTLLEAYRSPLFMQYRRNQPFNRNQLRPCPLLDNPGRLSQIVKKSGAVSTDLAHPENVDQLTEKCVESAKAWAPVAKEIWENSEGRERADWKADREAQQKAQIEKKVQEKESRKKIKVSM</sequence>
<dbReference type="PROSITE" id="PS51918">
    <property type="entry name" value="RADICAL_SAM"/>
    <property type="match status" value="1"/>
</dbReference>
<keyword evidence="4" id="KW-0411">Iron-sulfur</keyword>
<accession>A0A6N8HUI2</accession>
<dbReference type="Proteomes" id="UP000469440">
    <property type="component" value="Unassembled WGS sequence"/>
</dbReference>
<evidence type="ECO:0000256" key="3">
    <source>
        <dbReference type="ARBA" id="ARBA00023004"/>
    </source>
</evidence>
<reference evidence="8 10" key="2">
    <citation type="submission" date="2020-08" db="EMBL/GenBank/DDBJ databases">
        <title>The isolate Caproiciproducens sp. 7D4C2 produces n-caproate at mildly acidic conditions from hexoses: genome and rBOX comparison with related strains and chain-elongating bacteria.</title>
        <authorList>
            <person name="Esquivel-Elizondo S."/>
            <person name="Bagci C."/>
            <person name="Temovska M."/>
            <person name="Jeon B.S."/>
            <person name="Bessarab I."/>
            <person name="Williams R.B.H."/>
            <person name="Huson D.H."/>
            <person name="Angenent L.T."/>
        </authorList>
    </citation>
    <scope>NUCLEOTIDE SEQUENCE [LARGE SCALE GENOMIC DNA]</scope>
    <source>
        <strain evidence="8 10">7D4C2</strain>
    </source>
</reference>
<proteinExistence type="predicted"/>
<evidence type="ECO:0000256" key="5">
    <source>
        <dbReference type="SAM" id="MobiDB-lite"/>
    </source>
</evidence>
<dbReference type="GO" id="GO:0051536">
    <property type="term" value="F:iron-sulfur cluster binding"/>
    <property type="evidence" value="ECO:0007669"/>
    <property type="project" value="UniProtKB-KW"/>
</dbReference>
<dbReference type="EMBL" id="CP060286">
    <property type="protein sequence ID" value="QNK41479.1"/>
    <property type="molecule type" value="Genomic_DNA"/>
</dbReference>
<evidence type="ECO:0000313" key="7">
    <source>
        <dbReference type="EMBL" id="MVB09451.1"/>
    </source>
</evidence>
<dbReference type="PANTHER" id="PTHR43524">
    <property type="entry name" value="RADICAL SAM SUPERFAMILY PROTEIN"/>
    <property type="match status" value="1"/>
</dbReference>
<feature type="compositionally biased region" description="Basic and acidic residues" evidence="5">
    <location>
        <begin position="444"/>
        <end position="474"/>
    </location>
</feature>
<protein>
    <submittedName>
        <fullName evidence="7">Coenzyme PQQ synthesis protein E</fullName>
    </submittedName>
    <submittedName>
        <fullName evidence="8">Radical SAM protein</fullName>
    </submittedName>
</protein>
<evidence type="ECO:0000256" key="1">
    <source>
        <dbReference type="ARBA" id="ARBA00022691"/>
    </source>
</evidence>
<feature type="domain" description="Radical SAM core" evidence="6">
    <location>
        <begin position="106"/>
        <end position="314"/>
    </location>
</feature>
<dbReference type="InterPro" id="IPR007197">
    <property type="entry name" value="rSAM"/>
</dbReference>
<dbReference type="SUPFAM" id="SSF102114">
    <property type="entry name" value="Radical SAM enzymes"/>
    <property type="match status" value="1"/>
</dbReference>
<dbReference type="SFLD" id="SFLDG01067">
    <property type="entry name" value="SPASM/twitch_domain_containing"/>
    <property type="match status" value="1"/>
</dbReference>
<dbReference type="KEGG" id="cfem:HCR03_04200"/>
<keyword evidence="9" id="KW-1185">Reference proteome</keyword>
<name>A0A6N8HUI2_9FIRM</name>
<gene>
    <name evidence="7" type="primary">pqqE_1</name>
    <name evidence="7" type="ORF">CAFE_01070</name>
    <name evidence="8" type="ORF">HCR03_04200</name>
</gene>
<dbReference type="CDD" id="cd01335">
    <property type="entry name" value="Radical_SAM"/>
    <property type="match status" value="1"/>
</dbReference>
<dbReference type="Pfam" id="PF04055">
    <property type="entry name" value="Radical_SAM"/>
    <property type="match status" value="1"/>
</dbReference>
<dbReference type="GO" id="GO:0046872">
    <property type="term" value="F:metal ion binding"/>
    <property type="evidence" value="ECO:0007669"/>
    <property type="project" value="UniProtKB-KW"/>
</dbReference>
<reference evidence="7 9" key="1">
    <citation type="submission" date="2019-09" db="EMBL/GenBank/DDBJ databases">
        <title>Genome sequence of Clostridium sp. EA1.</title>
        <authorList>
            <person name="Poehlein A."/>
            <person name="Bengelsdorf F.R."/>
            <person name="Daniel R."/>
        </authorList>
    </citation>
    <scope>NUCLEOTIDE SEQUENCE [LARGE SCALE GENOMIC DNA]</scope>
    <source>
        <strain evidence="7 9">EA1</strain>
    </source>
</reference>
<keyword evidence="3" id="KW-0408">Iron</keyword>
<evidence type="ECO:0000256" key="4">
    <source>
        <dbReference type="ARBA" id="ARBA00023014"/>
    </source>
</evidence>
<accession>A0A7G8TCY8</accession>
<dbReference type="PANTHER" id="PTHR43524:SF1">
    <property type="entry name" value="RADICAL SAM SUPERFAMILY PROTEIN"/>
    <property type="match status" value="1"/>
</dbReference>
<dbReference type="Proteomes" id="UP000515909">
    <property type="component" value="Chromosome"/>
</dbReference>
<evidence type="ECO:0000313" key="8">
    <source>
        <dbReference type="EMBL" id="QNK41479.1"/>
    </source>
</evidence>
<evidence type="ECO:0000256" key="2">
    <source>
        <dbReference type="ARBA" id="ARBA00022723"/>
    </source>
</evidence>
<dbReference type="CDD" id="cd21128">
    <property type="entry name" value="SPASM_rSAM"/>
    <property type="match status" value="1"/>
</dbReference>
<evidence type="ECO:0000313" key="9">
    <source>
        <dbReference type="Proteomes" id="UP000469440"/>
    </source>
</evidence>
<dbReference type="EMBL" id="VWXL01000003">
    <property type="protein sequence ID" value="MVB09451.1"/>
    <property type="molecule type" value="Genomic_DNA"/>
</dbReference>
<dbReference type="Pfam" id="PF13186">
    <property type="entry name" value="SPASM"/>
    <property type="match status" value="1"/>
</dbReference>
<keyword evidence="1" id="KW-0949">S-adenosyl-L-methionine</keyword>
<dbReference type="InterPro" id="IPR058240">
    <property type="entry name" value="rSAM_sf"/>
</dbReference>
<evidence type="ECO:0000259" key="6">
    <source>
        <dbReference type="PROSITE" id="PS51918"/>
    </source>
</evidence>
<dbReference type="OrthoDB" id="9782387at2"/>
<dbReference type="RefSeq" id="WP_066643418.1">
    <property type="nucleotide sequence ID" value="NZ_CP060286.1"/>
</dbReference>
<evidence type="ECO:0000313" key="10">
    <source>
        <dbReference type="Proteomes" id="UP000515909"/>
    </source>
</evidence>
<feature type="region of interest" description="Disordered" evidence="5">
    <location>
        <begin position="444"/>
        <end position="482"/>
    </location>
</feature>
<dbReference type="InterPro" id="IPR013785">
    <property type="entry name" value="Aldolase_TIM"/>
</dbReference>
<dbReference type="GO" id="GO:0003824">
    <property type="term" value="F:catalytic activity"/>
    <property type="evidence" value="ECO:0007669"/>
    <property type="project" value="InterPro"/>
</dbReference>
<dbReference type="SFLD" id="SFLDS00029">
    <property type="entry name" value="Radical_SAM"/>
    <property type="match status" value="1"/>
</dbReference>
<keyword evidence="2" id="KW-0479">Metal-binding</keyword>
<dbReference type="AlphaFoldDB" id="A0A6N8HUI2"/>
<organism evidence="7 9">
    <name type="scientific">Caproicibacter fermentans</name>
    <dbReference type="NCBI Taxonomy" id="2576756"/>
    <lineage>
        <taxon>Bacteria</taxon>
        <taxon>Bacillati</taxon>
        <taxon>Bacillota</taxon>
        <taxon>Clostridia</taxon>
        <taxon>Eubacteriales</taxon>
        <taxon>Acutalibacteraceae</taxon>
        <taxon>Caproicibacter</taxon>
    </lineage>
</organism>
<dbReference type="Gene3D" id="3.20.20.70">
    <property type="entry name" value="Aldolase class I"/>
    <property type="match status" value="1"/>
</dbReference>